<evidence type="ECO:0000259" key="1">
    <source>
        <dbReference type="PROSITE" id="PS50181"/>
    </source>
</evidence>
<comment type="caution">
    <text evidence="2">The sequence shown here is derived from an EMBL/GenBank/DDBJ whole genome shotgun (WGS) entry which is preliminary data.</text>
</comment>
<keyword evidence="3" id="KW-1185">Reference proteome</keyword>
<dbReference type="Pfam" id="PF00646">
    <property type="entry name" value="F-box"/>
    <property type="match status" value="1"/>
</dbReference>
<organism evidence="2 3">
    <name type="scientific">Cylindrodendrum hubeiense</name>
    <dbReference type="NCBI Taxonomy" id="595255"/>
    <lineage>
        <taxon>Eukaryota</taxon>
        <taxon>Fungi</taxon>
        <taxon>Dikarya</taxon>
        <taxon>Ascomycota</taxon>
        <taxon>Pezizomycotina</taxon>
        <taxon>Sordariomycetes</taxon>
        <taxon>Hypocreomycetidae</taxon>
        <taxon>Hypocreales</taxon>
        <taxon>Nectriaceae</taxon>
        <taxon>Cylindrodendrum</taxon>
    </lineage>
</organism>
<evidence type="ECO:0000313" key="2">
    <source>
        <dbReference type="EMBL" id="KAF7556054.1"/>
    </source>
</evidence>
<dbReference type="SUPFAM" id="SSF81383">
    <property type="entry name" value="F-box domain"/>
    <property type="match status" value="1"/>
</dbReference>
<sequence>MTQDSPTPTLLCLPNELLRKIASLLPKFTLLRLRCVDRKFASIATPHAFHSLRFRAYGDEPERFMHIAESEHLRGFAQEITCDTWIGPHFEFRHNHDYKIPSSFFDALPFISLFHNTKTLNLRFAYDCGGYEALEETPRFRFRILDTIFNTLAGTWSEDKQREADKGLNFPYYYKYDMGKVPSGISKSLITLKTLTISNLEDFNNTKFTTSKAFKAVTNSPSLVDLQLYIATHTKNFDREFTTSFPEKYKMFESLPSTWLRPSVAKHLQTLSLYCHEPWGWYPKMDFRLLDMPNLRVLALGNFVFSHQWQVEWFGSLGIEKFYLDGCSVLFQAFSEMKLDESSTVLQKPGAEDVRLSNEGYLARGTRRIGNYYDEAPLQPPIRWHTLLSHWKTSLSNLRVFKMGLGDWDDAPSQTIEAALHGDPYKSTDPKVARQPFTYNGFRYFDCPTPEITGSDIFRHGTGIDKGYDDMFDYQYWDDKYESYDSVWEEREDDREDMTEDDWLEEYGEDEARSLEKDARDKDQAALDLMLSMIEARMMASK</sequence>
<dbReference type="PROSITE" id="PS50181">
    <property type="entry name" value="FBOX"/>
    <property type="match status" value="1"/>
</dbReference>
<dbReference type="AlphaFoldDB" id="A0A9P5HME2"/>
<dbReference type="CDD" id="cd09917">
    <property type="entry name" value="F-box_SF"/>
    <property type="match status" value="1"/>
</dbReference>
<dbReference type="InterPro" id="IPR036047">
    <property type="entry name" value="F-box-like_dom_sf"/>
</dbReference>
<name>A0A9P5HME2_9HYPO</name>
<gene>
    <name evidence="2" type="ORF">G7Z17_g1741</name>
</gene>
<proteinExistence type="predicted"/>
<dbReference type="OrthoDB" id="3140657at2759"/>
<evidence type="ECO:0000313" key="3">
    <source>
        <dbReference type="Proteomes" id="UP000722485"/>
    </source>
</evidence>
<feature type="domain" description="F-box" evidence="1">
    <location>
        <begin position="7"/>
        <end position="57"/>
    </location>
</feature>
<protein>
    <recommendedName>
        <fullName evidence="1">F-box domain-containing protein</fullName>
    </recommendedName>
</protein>
<dbReference type="EMBL" id="JAANBB010000015">
    <property type="protein sequence ID" value="KAF7556054.1"/>
    <property type="molecule type" value="Genomic_DNA"/>
</dbReference>
<dbReference type="PANTHER" id="PTHR42057:SF2">
    <property type="entry name" value="F-BOX DOMAIN PROTEIN (AFU_ORTHOLOGUE AFUA_4G00200)-RELATED"/>
    <property type="match status" value="1"/>
</dbReference>
<dbReference type="Proteomes" id="UP000722485">
    <property type="component" value="Unassembled WGS sequence"/>
</dbReference>
<accession>A0A9P5HME2</accession>
<dbReference type="PANTHER" id="PTHR42057">
    <property type="entry name" value="F-BOX DOMAIN PROTEIN (AFU_ORTHOLOGUE AFUA_4G00200)"/>
    <property type="match status" value="1"/>
</dbReference>
<reference evidence="2" key="1">
    <citation type="submission" date="2020-03" db="EMBL/GenBank/DDBJ databases">
        <title>Draft Genome Sequence of Cylindrodendrum hubeiense.</title>
        <authorList>
            <person name="Buettner E."/>
            <person name="Kellner H."/>
        </authorList>
    </citation>
    <scope>NUCLEOTIDE SEQUENCE</scope>
    <source>
        <strain evidence="2">IHI 201604</strain>
    </source>
</reference>
<dbReference type="InterPro" id="IPR001810">
    <property type="entry name" value="F-box_dom"/>
</dbReference>